<evidence type="ECO:0000313" key="3">
    <source>
        <dbReference type="Proteomes" id="UP000034883"/>
    </source>
</evidence>
<evidence type="ECO:0000256" key="1">
    <source>
        <dbReference type="SAM" id="MobiDB-lite"/>
    </source>
</evidence>
<evidence type="ECO:0000313" key="2">
    <source>
        <dbReference type="EMBL" id="AKF06731.1"/>
    </source>
</evidence>
<feature type="region of interest" description="Disordered" evidence="1">
    <location>
        <begin position="1"/>
        <end position="31"/>
    </location>
</feature>
<protein>
    <submittedName>
        <fullName evidence="2">Uncharacterized protein</fullName>
    </submittedName>
</protein>
<dbReference type="EMBL" id="CP011125">
    <property type="protein sequence ID" value="AKF06731.1"/>
    <property type="molecule type" value="Genomic_DNA"/>
</dbReference>
<dbReference type="KEGG" id="samy:DB32_003880"/>
<dbReference type="Proteomes" id="UP000034883">
    <property type="component" value="Chromosome"/>
</dbReference>
<name>A0A0F6W3S7_9BACT</name>
<dbReference type="AlphaFoldDB" id="A0A0F6W3S7"/>
<accession>A0A0F6W3S7</accession>
<keyword evidence="3" id="KW-1185">Reference proteome</keyword>
<proteinExistence type="predicted"/>
<sequence>MIVAARAARTRDGVTEHAQVARGRARGTSTCTRTVRRRLRRRWPSGEPIAIEARREARARSAMTTIRED</sequence>
<reference evidence="2 3" key="1">
    <citation type="submission" date="2015-03" db="EMBL/GenBank/DDBJ databases">
        <title>Genome assembly of Sandaracinus amylolyticus DSM 53668.</title>
        <authorList>
            <person name="Sharma G."/>
            <person name="Subramanian S."/>
        </authorList>
    </citation>
    <scope>NUCLEOTIDE SEQUENCE [LARGE SCALE GENOMIC DNA]</scope>
    <source>
        <strain evidence="2 3">DSM 53668</strain>
    </source>
</reference>
<gene>
    <name evidence="2" type="ORF">DB32_003880</name>
</gene>
<organism evidence="2 3">
    <name type="scientific">Sandaracinus amylolyticus</name>
    <dbReference type="NCBI Taxonomy" id="927083"/>
    <lineage>
        <taxon>Bacteria</taxon>
        <taxon>Pseudomonadati</taxon>
        <taxon>Myxococcota</taxon>
        <taxon>Polyangia</taxon>
        <taxon>Polyangiales</taxon>
        <taxon>Sandaracinaceae</taxon>
        <taxon>Sandaracinus</taxon>
    </lineage>
</organism>
<dbReference type="STRING" id="927083.DB32_003880"/>